<dbReference type="AlphaFoldDB" id="A0A3S0KHN4"/>
<keyword evidence="2" id="KW-1185">Reference proteome</keyword>
<name>A0A3S0KHN4_9BACI</name>
<proteinExistence type="predicted"/>
<sequence length="60" mass="7434">MNQYRLYEWLKNEYIQHGAIYDMQHVKDKYKNLGLSDKEIIDGYVDFYYFALSNLRSIYR</sequence>
<dbReference type="EMBL" id="RXNT01000009">
    <property type="protein sequence ID" value="RTR31061.1"/>
    <property type="molecule type" value="Genomic_DNA"/>
</dbReference>
<dbReference type="Proteomes" id="UP000271374">
    <property type="component" value="Unassembled WGS sequence"/>
</dbReference>
<accession>A0A3S0KHN4</accession>
<reference evidence="1 2" key="1">
    <citation type="submission" date="2018-12" db="EMBL/GenBank/DDBJ databases">
        <title>Bacillus yapensis draft genome sequence.</title>
        <authorList>
            <person name="Yu L."/>
            <person name="Xu X."/>
            <person name="Tang X."/>
        </authorList>
    </citation>
    <scope>NUCLEOTIDE SEQUENCE [LARGE SCALE GENOMIC DNA]</scope>
    <source>
        <strain evidence="1 2">XXST-01</strain>
    </source>
</reference>
<evidence type="ECO:0000313" key="2">
    <source>
        <dbReference type="Proteomes" id="UP000271374"/>
    </source>
</evidence>
<dbReference type="RefSeq" id="WP_126408954.1">
    <property type="nucleotide sequence ID" value="NZ_RXNT01000009.1"/>
</dbReference>
<protein>
    <submittedName>
        <fullName evidence="1">Uncharacterized protein</fullName>
    </submittedName>
</protein>
<gene>
    <name evidence="1" type="ORF">EKG37_12220</name>
</gene>
<comment type="caution">
    <text evidence="1">The sequence shown here is derived from an EMBL/GenBank/DDBJ whole genome shotgun (WGS) entry which is preliminary data.</text>
</comment>
<evidence type="ECO:0000313" key="1">
    <source>
        <dbReference type="EMBL" id="RTR31061.1"/>
    </source>
</evidence>
<organism evidence="1 2">
    <name type="scientific">Bacillus yapensis</name>
    <dbReference type="NCBI Taxonomy" id="2492960"/>
    <lineage>
        <taxon>Bacteria</taxon>
        <taxon>Bacillati</taxon>
        <taxon>Bacillota</taxon>
        <taxon>Bacilli</taxon>
        <taxon>Bacillales</taxon>
        <taxon>Bacillaceae</taxon>
        <taxon>Bacillus</taxon>
    </lineage>
</organism>